<dbReference type="InterPro" id="IPR004158">
    <property type="entry name" value="DUF247_pln"/>
</dbReference>
<feature type="transmembrane region" description="Helical" evidence="1">
    <location>
        <begin position="432"/>
        <end position="455"/>
    </location>
</feature>
<keyword evidence="1" id="KW-0472">Membrane</keyword>
<keyword evidence="3" id="KW-1185">Reference proteome</keyword>
<sequence>MRNEAERVELLDDGSSSSEVESVLAVQQCTTNQEWVVQIRYEAERVELLDDGSISTALDRYSKKRSIFKVPALLKNLNDKAYEPQLVSFGPYHYGKEHLMPMEKCKHNTLLHFLKRSEKPLQSYVDALVPMVQDLKDCYDVLPPSWRADTSKFLKLMVLDGCFMLRILGGNFSKNWPGPVFGDMETAGIKRDMLLLENQLPMLVLVKIDQVQNGGELRQEFIQKHVPLRYFSFWPRSVAKCLHVLDMYRKTLIWDERYVSENLPTLPGQTHEFWSAIELTEAGIRLKPSFEIMQERISFNADDGVLTLPRLEVDHATESTFLNLIAFDGLHVGDLRGELTSFIYFLRQLIKSPRDVSVLISSRILVNNGIGSDEAIVQQFDSFSKEAPILNPYTSKMIIVYYRIWNYRNKRRNKLRAYLVHAYHESTNWSPLAYLSILAAILLFILSFIQTWYTIYPYYRPLK</sequence>
<dbReference type="PANTHER" id="PTHR31170:SF18">
    <property type="entry name" value="(WILD MALAYSIAN BANANA) HYPOTHETICAL PROTEIN"/>
    <property type="match status" value="1"/>
</dbReference>
<reference evidence="2 3" key="1">
    <citation type="journal article" date="2019" name="Genome Biol. Evol.">
        <title>The Rhododendron genome and chromosomal organization provide insight into shared whole-genome duplications across the heath family (Ericaceae).</title>
        <authorList>
            <person name="Soza V.L."/>
            <person name="Lindsley D."/>
            <person name="Waalkes A."/>
            <person name="Ramage E."/>
            <person name="Patwardhan R.P."/>
            <person name="Burton J.N."/>
            <person name="Adey A."/>
            <person name="Kumar A."/>
            <person name="Qiu R."/>
            <person name="Shendure J."/>
            <person name="Hall B."/>
        </authorList>
    </citation>
    <scope>NUCLEOTIDE SEQUENCE [LARGE SCALE GENOMIC DNA]</scope>
    <source>
        <strain evidence="2">RSF 1966-606</strain>
    </source>
</reference>
<dbReference type="AlphaFoldDB" id="A0A6A4ML24"/>
<evidence type="ECO:0000313" key="3">
    <source>
        <dbReference type="Proteomes" id="UP000428333"/>
    </source>
</evidence>
<dbReference type="Pfam" id="PF03140">
    <property type="entry name" value="DUF247"/>
    <property type="match status" value="1"/>
</dbReference>
<organism evidence="2 3">
    <name type="scientific">Rhododendron williamsianum</name>
    <dbReference type="NCBI Taxonomy" id="262921"/>
    <lineage>
        <taxon>Eukaryota</taxon>
        <taxon>Viridiplantae</taxon>
        <taxon>Streptophyta</taxon>
        <taxon>Embryophyta</taxon>
        <taxon>Tracheophyta</taxon>
        <taxon>Spermatophyta</taxon>
        <taxon>Magnoliopsida</taxon>
        <taxon>eudicotyledons</taxon>
        <taxon>Gunneridae</taxon>
        <taxon>Pentapetalae</taxon>
        <taxon>asterids</taxon>
        <taxon>Ericales</taxon>
        <taxon>Ericaceae</taxon>
        <taxon>Ericoideae</taxon>
        <taxon>Rhodoreae</taxon>
        <taxon>Rhododendron</taxon>
    </lineage>
</organism>
<dbReference type="Proteomes" id="UP000428333">
    <property type="component" value="Linkage Group LG01"/>
</dbReference>
<keyword evidence="1" id="KW-0812">Transmembrane</keyword>
<dbReference type="PANTHER" id="PTHR31170">
    <property type="entry name" value="BNAC04G53230D PROTEIN"/>
    <property type="match status" value="1"/>
</dbReference>
<name>A0A6A4ML24_9ERIC</name>
<dbReference type="EMBL" id="QEFC01000088">
    <property type="protein sequence ID" value="KAE9466487.1"/>
    <property type="molecule type" value="Genomic_DNA"/>
</dbReference>
<dbReference type="OrthoDB" id="1587861at2759"/>
<comment type="caution">
    <text evidence="2">The sequence shown here is derived from an EMBL/GenBank/DDBJ whole genome shotgun (WGS) entry which is preliminary data.</text>
</comment>
<accession>A0A6A4ML24</accession>
<protein>
    <submittedName>
        <fullName evidence="2">Uncharacterized protein</fullName>
    </submittedName>
</protein>
<feature type="non-terminal residue" evidence="2">
    <location>
        <position position="1"/>
    </location>
</feature>
<evidence type="ECO:0000313" key="2">
    <source>
        <dbReference type="EMBL" id="KAE9466487.1"/>
    </source>
</evidence>
<proteinExistence type="predicted"/>
<keyword evidence="1" id="KW-1133">Transmembrane helix</keyword>
<evidence type="ECO:0000256" key="1">
    <source>
        <dbReference type="SAM" id="Phobius"/>
    </source>
</evidence>
<gene>
    <name evidence="2" type="ORF">C3L33_01621</name>
</gene>